<evidence type="ECO:0000313" key="4">
    <source>
        <dbReference type="Proteomes" id="UP000825935"/>
    </source>
</evidence>
<protein>
    <recommendedName>
        <fullName evidence="2">Protein kinase domain-containing protein</fullName>
    </recommendedName>
</protein>
<proteinExistence type="predicted"/>
<dbReference type="InterPro" id="IPR050823">
    <property type="entry name" value="Plant_Ser_Thr_Prot_Kinase"/>
</dbReference>
<dbReference type="Gene3D" id="1.10.510.10">
    <property type="entry name" value="Transferase(Phosphotransferase) domain 1"/>
    <property type="match status" value="1"/>
</dbReference>
<evidence type="ECO:0000256" key="1">
    <source>
        <dbReference type="SAM" id="MobiDB-lite"/>
    </source>
</evidence>
<feature type="compositionally biased region" description="Polar residues" evidence="1">
    <location>
        <begin position="273"/>
        <end position="288"/>
    </location>
</feature>
<dbReference type="Pfam" id="PF07714">
    <property type="entry name" value="PK_Tyr_Ser-Thr"/>
    <property type="match status" value="1"/>
</dbReference>
<dbReference type="AlphaFoldDB" id="A0A8T2RZH5"/>
<gene>
    <name evidence="3" type="ORF">KP509_23G001200</name>
</gene>
<dbReference type="Proteomes" id="UP000825935">
    <property type="component" value="Chromosome 23"/>
</dbReference>
<accession>A0A8T2RZH5</accession>
<feature type="domain" description="Protein kinase" evidence="2">
    <location>
        <begin position="326"/>
        <end position="608"/>
    </location>
</feature>
<feature type="compositionally biased region" description="Low complexity" evidence="1">
    <location>
        <begin position="41"/>
        <end position="59"/>
    </location>
</feature>
<organism evidence="3 4">
    <name type="scientific">Ceratopteris richardii</name>
    <name type="common">Triangle waterfern</name>
    <dbReference type="NCBI Taxonomy" id="49495"/>
    <lineage>
        <taxon>Eukaryota</taxon>
        <taxon>Viridiplantae</taxon>
        <taxon>Streptophyta</taxon>
        <taxon>Embryophyta</taxon>
        <taxon>Tracheophyta</taxon>
        <taxon>Polypodiopsida</taxon>
        <taxon>Polypodiidae</taxon>
        <taxon>Polypodiales</taxon>
        <taxon>Pteridineae</taxon>
        <taxon>Pteridaceae</taxon>
        <taxon>Parkerioideae</taxon>
        <taxon>Ceratopteris</taxon>
    </lineage>
</organism>
<dbReference type="GO" id="GO:0004672">
    <property type="term" value="F:protein kinase activity"/>
    <property type="evidence" value="ECO:0007669"/>
    <property type="project" value="InterPro"/>
</dbReference>
<feature type="region of interest" description="Disordered" evidence="1">
    <location>
        <begin position="74"/>
        <end position="120"/>
    </location>
</feature>
<dbReference type="GO" id="GO:0005524">
    <property type="term" value="F:ATP binding"/>
    <property type="evidence" value="ECO:0007669"/>
    <property type="project" value="InterPro"/>
</dbReference>
<name>A0A8T2RZH5_CERRI</name>
<dbReference type="PROSITE" id="PS50011">
    <property type="entry name" value="PROTEIN_KINASE_DOM"/>
    <property type="match status" value="1"/>
</dbReference>
<dbReference type="OMA" id="AYRCFET"/>
<dbReference type="SUPFAM" id="SSF56112">
    <property type="entry name" value="Protein kinase-like (PK-like)"/>
    <property type="match status" value="1"/>
</dbReference>
<sequence>MKCFSMQRPKKRYNGAAECTVSAEGKTYVDIEEECTPPMPSSSAPSTLSSSSLSTRPSFRSRVRAIQNAQRFIENNRKLRSSHPSYGSRERRKDASDASPTLLALGGRARSTTEPSSGSFVEHSLVEATPGYHQSGKHLESTAAAIRSSISVEVKYETMVFPQPLPHPLQGPSEIFQKAPQLCNAYRLPLPSESGRTVPCRSALPTRNCPKAGTLHNASARSSSPLAVSSKHMRSLSSSVATNSSGNGMQDDILSMSSLQSNRPRRGCDHVTSPINPATTTPDWPTSELQPLPPPGRDVNVHPDLRFFTYDELSCACQNFSLDRHVHGTNMCFNGTISVKGHWKGGKHQDVIVLVLKEPHPQGFQEWTSKLFKLAMVEHEVQYVCKLVGVYGEESSAERMLAYERLKLGTLSCLLFEASDNPPLDWVSRMKIAFGAAQGLATLHEKFPNMVLYEDFQTSNVQVDDDYSSKVALYKVVDLPDVEIQSTSNDPNINAYRAPESVSRGELTAKSHIWSFGIVLLELLSGKQHMDRGMLRNEKLNIVKWATPFLVDEAKLFLLMDPKLEGEFPARGAKKIADLALACLQKDPLKRPIMREILNVLREVHESTYAVRTTRITESIVASSKASCPAASAWVPISPPFSSIIADKQRIQSQEAFCKADFVKSPSMRPLVVPHCAGERVTRHHHDSFSPAPLAHVKF</sequence>
<dbReference type="EMBL" id="CM035428">
    <property type="protein sequence ID" value="KAH7300878.1"/>
    <property type="molecule type" value="Genomic_DNA"/>
</dbReference>
<evidence type="ECO:0000313" key="3">
    <source>
        <dbReference type="EMBL" id="KAH7300878.1"/>
    </source>
</evidence>
<evidence type="ECO:0000259" key="2">
    <source>
        <dbReference type="PROSITE" id="PS50011"/>
    </source>
</evidence>
<dbReference type="InterPro" id="IPR011009">
    <property type="entry name" value="Kinase-like_dom_sf"/>
</dbReference>
<dbReference type="PANTHER" id="PTHR45621">
    <property type="entry name" value="OS01G0588500 PROTEIN-RELATED"/>
    <property type="match status" value="1"/>
</dbReference>
<dbReference type="InterPro" id="IPR001245">
    <property type="entry name" value="Ser-Thr/Tyr_kinase_cat_dom"/>
</dbReference>
<dbReference type="InterPro" id="IPR000719">
    <property type="entry name" value="Prot_kinase_dom"/>
</dbReference>
<keyword evidence="4" id="KW-1185">Reference proteome</keyword>
<feature type="region of interest" description="Disordered" evidence="1">
    <location>
        <begin position="260"/>
        <end position="288"/>
    </location>
</feature>
<feature type="region of interest" description="Disordered" evidence="1">
    <location>
        <begin position="34"/>
        <end position="59"/>
    </location>
</feature>
<reference evidence="3 4" key="1">
    <citation type="submission" date="2021-08" db="EMBL/GenBank/DDBJ databases">
        <title>WGS assembly of Ceratopteris richardii.</title>
        <authorList>
            <person name="Marchant D.B."/>
            <person name="Chen G."/>
            <person name="Jenkins J."/>
            <person name="Shu S."/>
            <person name="Leebens-Mack J."/>
            <person name="Grimwood J."/>
            <person name="Schmutz J."/>
            <person name="Soltis P."/>
            <person name="Soltis D."/>
            <person name="Chen Z.-H."/>
        </authorList>
    </citation>
    <scope>NUCLEOTIDE SEQUENCE [LARGE SCALE GENOMIC DNA]</scope>
    <source>
        <strain evidence="3">Whitten #5841</strain>
        <tissue evidence="3">Leaf</tissue>
    </source>
</reference>
<comment type="caution">
    <text evidence="3">The sequence shown here is derived from an EMBL/GenBank/DDBJ whole genome shotgun (WGS) entry which is preliminary data.</text>
</comment>
<dbReference type="OrthoDB" id="1915767at2759"/>
<feature type="compositionally biased region" description="Polar residues" evidence="1">
    <location>
        <begin position="110"/>
        <end position="119"/>
    </location>
</feature>